<gene>
    <name evidence="2" type="ORF">NNL38_21070</name>
</gene>
<keyword evidence="3" id="KW-1185">Reference proteome</keyword>
<dbReference type="InterPro" id="IPR024096">
    <property type="entry name" value="NO_sig/Golgi_transp_ligand-bd"/>
</dbReference>
<dbReference type="SUPFAM" id="SSF111126">
    <property type="entry name" value="Ligand-binding domain in the NO signalling and Golgi transport"/>
    <property type="match status" value="1"/>
</dbReference>
<dbReference type="Proteomes" id="UP001057998">
    <property type="component" value="Chromosome 2"/>
</dbReference>
<feature type="domain" description="4-vinyl reductase 4VR" evidence="1">
    <location>
        <begin position="112"/>
        <end position="180"/>
    </location>
</feature>
<dbReference type="RefSeq" id="WP_255390830.1">
    <property type="nucleotide sequence ID" value="NZ_CP101509.1"/>
</dbReference>
<dbReference type="PANTHER" id="PTHR35090">
    <property type="entry name" value="DNA-DIRECTED RNA POLYMERASE SUBUNIT I"/>
    <property type="match status" value="1"/>
</dbReference>
<dbReference type="Pfam" id="PF19367">
    <property type="entry name" value="DUF5943"/>
    <property type="match status" value="1"/>
</dbReference>
<dbReference type="SMART" id="SM00989">
    <property type="entry name" value="V4R"/>
    <property type="match status" value="1"/>
</dbReference>
<name>A0ABY5GJL4_9GAMM</name>
<evidence type="ECO:0000259" key="1">
    <source>
        <dbReference type="SMART" id="SM00989"/>
    </source>
</evidence>
<evidence type="ECO:0000313" key="2">
    <source>
        <dbReference type="EMBL" id="UTV29512.1"/>
    </source>
</evidence>
<reference evidence="2" key="1">
    <citation type="submission" date="2022-07" db="EMBL/GenBank/DDBJ databases">
        <title>Genome sequencing of Photobacterium atrarenae GJH2-4.</title>
        <authorList>
            <person name="Park S.-J."/>
        </authorList>
    </citation>
    <scope>NUCLEOTIDE SEQUENCE</scope>
    <source>
        <strain evidence="2">GJH2-4</strain>
    </source>
</reference>
<dbReference type="InterPro" id="IPR004096">
    <property type="entry name" value="V4R"/>
</dbReference>
<dbReference type="EMBL" id="CP101509">
    <property type="protein sequence ID" value="UTV29512.1"/>
    <property type="molecule type" value="Genomic_DNA"/>
</dbReference>
<organism evidence="2 3">
    <name type="scientific">Photobacterium atrarenae</name>
    <dbReference type="NCBI Taxonomy" id="865757"/>
    <lineage>
        <taxon>Bacteria</taxon>
        <taxon>Pseudomonadati</taxon>
        <taxon>Pseudomonadota</taxon>
        <taxon>Gammaproteobacteria</taxon>
        <taxon>Vibrionales</taxon>
        <taxon>Vibrionaceae</taxon>
        <taxon>Photobacterium</taxon>
    </lineage>
</organism>
<dbReference type="PANTHER" id="PTHR35090:SF1">
    <property type="entry name" value="SLR0144 PROTEIN"/>
    <property type="match status" value="1"/>
</dbReference>
<sequence>MSMRSPNTHSPEVPIEVEDETGIWRTNGLPMLYVPRHFLINNHDAVEKALGMEKYAAILYDAGYQSAYHWCEQASQTLGLHGAAVFEHYMLRLSQRGWGQFTVEQLDVAQGRARIRLAHSAFVCHYGKVDRKVDYMFTGWFAGAMDQITQQLGQPIATVAVQRQSEAEIGCDYGVFEVMPKARVQDYIPEQALEPVQIQVQAQGRGQDRDRE</sequence>
<accession>A0ABY5GJL4</accession>
<dbReference type="InterPro" id="IPR045987">
    <property type="entry name" value="DUF5943"/>
</dbReference>
<proteinExistence type="predicted"/>
<evidence type="ECO:0000313" key="3">
    <source>
        <dbReference type="Proteomes" id="UP001057998"/>
    </source>
</evidence>
<protein>
    <submittedName>
        <fullName evidence="2">4-vinyl reductase</fullName>
    </submittedName>
</protein>